<evidence type="ECO:0000256" key="1">
    <source>
        <dbReference type="ARBA" id="ARBA00004230"/>
    </source>
</evidence>
<evidence type="ECO:0000256" key="13">
    <source>
        <dbReference type="PROSITE-ProRule" id="PRU00221"/>
    </source>
</evidence>
<keyword evidence="4 13" id="KW-0853">WD repeat</keyword>
<organism evidence="14">
    <name type="scientific">Cuerna arida</name>
    <dbReference type="NCBI Taxonomy" id="1464854"/>
    <lineage>
        <taxon>Eukaryota</taxon>
        <taxon>Metazoa</taxon>
        <taxon>Ecdysozoa</taxon>
        <taxon>Arthropoda</taxon>
        <taxon>Hexapoda</taxon>
        <taxon>Insecta</taxon>
        <taxon>Pterygota</taxon>
        <taxon>Neoptera</taxon>
        <taxon>Paraneoptera</taxon>
        <taxon>Hemiptera</taxon>
        <taxon>Auchenorrhyncha</taxon>
        <taxon>Membracoidea</taxon>
        <taxon>Cicadellidae</taxon>
        <taxon>Cicadellinae</taxon>
        <taxon>Proconiini</taxon>
        <taxon>Cuerna</taxon>
    </lineage>
</organism>
<evidence type="ECO:0000256" key="11">
    <source>
        <dbReference type="ARBA" id="ARBA00046056"/>
    </source>
</evidence>
<dbReference type="PROSITE" id="PS50082">
    <property type="entry name" value="WD_REPEATS_2"/>
    <property type="match status" value="5"/>
</dbReference>
<dbReference type="PANTHER" id="PTHR13720">
    <property type="entry name" value="WD-40 REPEAT PROTEIN"/>
    <property type="match status" value="1"/>
</dbReference>
<evidence type="ECO:0000256" key="6">
    <source>
        <dbReference type="ARBA" id="ARBA00022846"/>
    </source>
</evidence>
<dbReference type="Pfam" id="PF00400">
    <property type="entry name" value="WD40"/>
    <property type="match status" value="5"/>
</dbReference>
<comment type="similarity">
    <text evidence="9">Belongs to the CFAP52 family.</text>
</comment>
<evidence type="ECO:0000256" key="4">
    <source>
        <dbReference type="ARBA" id="ARBA00022574"/>
    </source>
</evidence>
<reference evidence="14" key="1">
    <citation type="submission" date="2015-11" db="EMBL/GenBank/DDBJ databases">
        <title>De novo transcriptome assembly of four potential Pierce s Disease insect vectors from Arizona vineyards.</title>
        <authorList>
            <person name="Tassone E.E."/>
        </authorList>
    </citation>
    <scope>NUCLEOTIDE SEQUENCE</scope>
</reference>
<evidence type="ECO:0000256" key="3">
    <source>
        <dbReference type="ARBA" id="ARBA00022490"/>
    </source>
</evidence>
<dbReference type="InterPro" id="IPR019775">
    <property type="entry name" value="WD40_repeat_CS"/>
</dbReference>
<dbReference type="FunFam" id="2.130.10.10:FF:000207">
    <property type="entry name" value="Cilia- and flagella-associated protein 52"/>
    <property type="match status" value="1"/>
</dbReference>
<evidence type="ECO:0000256" key="2">
    <source>
        <dbReference type="ARBA" id="ARBA00004496"/>
    </source>
</evidence>
<sequence>MNEEGANVEDLELLSIIGFDGNPHNGLKVHPDGVHIVYPLGNKLAIKNWKSKKEKFLEGHTNVISTVAISNNGLYVASGQINHMGFKASVILWDFKNLNILLQYESHKVRVEAVVFSSCDTYLISLGGPDDSNIVLWNIDVKEALCGSYASDRTSGDAVTLSPMNLRGPCFMTGGECTLKVWTLNVLDRNLRSTNVSLGKIKRIITCIEIDYRDEFAYCGTSTGDIVKVKLNYSHDINILDPVVKPVLIGCFAKFPKKISSKQPLEAERYSQGVGAILLLDDDSIIIGAGDGTVDMVRERDVNPDSLIQKGHGKLINPSLPMLTTIRSVHVGSTVTSAQKLGDELLIGTIQCELYVINMKTFSVKLMATCHTSTIYDIAFPSQYSDVFATASKDDVRVWSVQTSQELLRISVPNFTCSGVIFTHDGKAIITSWNDGTMRAFTPQSGRLIFTILSAHNKGVSAIAITTDNCKIISGGGEGQVRVWDVKPSMQTLQFVLKEHKGPVSSIDVSNTNKEAVTASTDGTCIIWNIESGSRLAILFSSTLFMCVRYHPSSCQVITCGTNRMIGYWEIFDGSLIREVEGSKSSALNTLDITANGKHFATGGSDQIIKVWKYKEGITTHVGVGHAGVITGVRFSPDLRTIVSTSADGAIFLWRCPTMEQPTPPRTADSISSRSTCSIRESKFKNVEYISQISPTQSVRAQGAQEQEPSMCPAGGSVKCYCSGKCKCKAGLNQ</sequence>
<comment type="subunit">
    <text evidence="12">Microtubule inner protein component of sperm flagellar doublet microtubules. Interacts with BRCA2. Interacts with the CCT chaperonin complex. Interacts with HSP70. Interacts with AK8. Interacts with CFAP45. Interacts with DNAI1. Interacts with IQDC.</text>
</comment>
<evidence type="ECO:0000256" key="8">
    <source>
        <dbReference type="ARBA" id="ARBA00023273"/>
    </source>
</evidence>
<comment type="function">
    <text evidence="11">Microtubule inner protein (MIP) part of the dynein-decorated doublet microtubules (DMTs) in cilia axoneme. Important for proper ciliary and flagellar beating. May act in cooperation with CFAP45 and axonemal dynein subunit DNAH11. May play a role in cell growth and/or survival.</text>
</comment>
<evidence type="ECO:0000256" key="7">
    <source>
        <dbReference type="ARBA" id="ARBA00023069"/>
    </source>
</evidence>
<keyword evidence="7" id="KW-0969">Cilium</keyword>
<dbReference type="PROSITE" id="PS50294">
    <property type="entry name" value="WD_REPEATS_REGION"/>
    <property type="match status" value="3"/>
</dbReference>
<dbReference type="InterPro" id="IPR015943">
    <property type="entry name" value="WD40/YVTN_repeat-like_dom_sf"/>
</dbReference>
<gene>
    <name evidence="14" type="ORF">g.14670</name>
</gene>
<feature type="repeat" description="WD" evidence="13">
    <location>
        <begin position="368"/>
        <end position="409"/>
    </location>
</feature>
<dbReference type="PANTHER" id="PTHR13720:SF14">
    <property type="entry name" value="CILIA- AND FLAGELLA-ASSOCIATED PROTEIN 52"/>
    <property type="match status" value="1"/>
</dbReference>
<proteinExistence type="inferred from homology"/>
<dbReference type="InterPro" id="IPR036322">
    <property type="entry name" value="WD40_repeat_dom_sf"/>
</dbReference>
<dbReference type="SUPFAM" id="SSF50978">
    <property type="entry name" value="WD40 repeat-like"/>
    <property type="match status" value="2"/>
</dbReference>
<dbReference type="InterPro" id="IPR050630">
    <property type="entry name" value="WD_repeat_EMAP"/>
</dbReference>
<feature type="repeat" description="WD" evidence="13">
    <location>
        <begin position="453"/>
        <end position="494"/>
    </location>
</feature>
<keyword evidence="5" id="KW-0677">Repeat</keyword>
<protein>
    <recommendedName>
        <fullName evidence="10">Cilia- and flagella-associated protein 52</fullName>
    </recommendedName>
</protein>
<evidence type="ECO:0000256" key="5">
    <source>
        <dbReference type="ARBA" id="ARBA00022737"/>
    </source>
</evidence>
<dbReference type="GO" id="GO:0005930">
    <property type="term" value="C:axoneme"/>
    <property type="evidence" value="ECO:0007669"/>
    <property type="project" value="UniProtKB-ARBA"/>
</dbReference>
<dbReference type="FunFam" id="2.130.10.10:FF:001320">
    <property type="entry name" value="Predicted protein"/>
    <property type="match status" value="1"/>
</dbReference>
<dbReference type="PROSITE" id="PS00678">
    <property type="entry name" value="WD_REPEATS_1"/>
    <property type="match status" value="1"/>
</dbReference>
<keyword evidence="8" id="KW-0966">Cell projection</keyword>
<feature type="repeat" description="WD" evidence="13">
    <location>
        <begin position="581"/>
        <end position="622"/>
    </location>
</feature>
<dbReference type="InterPro" id="IPR001680">
    <property type="entry name" value="WD40_rpt"/>
</dbReference>
<keyword evidence="3" id="KW-0963">Cytoplasm</keyword>
<evidence type="ECO:0000256" key="12">
    <source>
        <dbReference type="ARBA" id="ARBA00047117"/>
    </source>
</evidence>
<dbReference type="EMBL" id="GECZ01002120">
    <property type="protein sequence ID" value="JAS67649.1"/>
    <property type="molecule type" value="Transcribed_RNA"/>
</dbReference>
<evidence type="ECO:0000256" key="10">
    <source>
        <dbReference type="ARBA" id="ARBA00029552"/>
    </source>
</evidence>
<dbReference type="AlphaFoldDB" id="A0A1B6GZ07"/>
<dbReference type="GO" id="GO:0031514">
    <property type="term" value="C:motile cilium"/>
    <property type="evidence" value="ECO:0007669"/>
    <property type="project" value="UniProtKB-SubCell"/>
</dbReference>
<evidence type="ECO:0000313" key="14">
    <source>
        <dbReference type="EMBL" id="JAS67649.1"/>
    </source>
</evidence>
<evidence type="ECO:0000256" key="9">
    <source>
        <dbReference type="ARBA" id="ARBA00029456"/>
    </source>
</evidence>
<feature type="repeat" description="WD" evidence="13">
    <location>
        <begin position="497"/>
        <end position="538"/>
    </location>
</feature>
<dbReference type="SMART" id="SM00320">
    <property type="entry name" value="WD40"/>
    <property type="match status" value="9"/>
</dbReference>
<comment type="subcellular location">
    <subcellularLocation>
        <location evidence="1">Cell projection</location>
        <location evidence="1">Cilium</location>
        <location evidence="1">Flagellum</location>
    </subcellularLocation>
    <subcellularLocation>
        <location evidence="2">Cytoplasm</location>
    </subcellularLocation>
</comment>
<name>A0A1B6GZ07_9HEMI</name>
<dbReference type="CDD" id="cd00200">
    <property type="entry name" value="WD40"/>
    <property type="match status" value="1"/>
</dbReference>
<dbReference type="Gene3D" id="2.130.10.10">
    <property type="entry name" value="YVTN repeat-like/Quinoprotein amine dehydrogenase"/>
    <property type="match status" value="3"/>
</dbReference>
<keyword evidence="6" id="KW-0282">Flagellum</keyword>
<feature type="repeat" description="WD" evidence="13">
    <location>
        <begin position="623"/>
        <end position="654"/>
    </location>
</feature>
<accession>A0A1B6GZ07</accession>